<organism evidence="3 4">
    <name type="scientific">Proteobacteria bacterium 228</name>
    <dbReference type="NCBI Taxonomy" id="2083153"/>
    <lineage>
        <taxon>Bacteria</taxon>
        <taxon>Pseudomonadati</taxon>
        <taxon>Pseudomonadota</taxon>
    </lineage>
</organism>
<proteinExistence type="predicted"/>
<dbReference type="GO" id="GO:0005509">
    <property type="term" value="F:calcium ion binding"/>
    <property type="evidence" value="ECO:0007669"/>
    <property type="project" value="InterPro"/>
</dbReference>
<evidence type="ECO:0000313" key="3">
    <source>
        <dbReference type="EMBL" id="PPC74912.1"/>
    </source>
</evidence>
<dbReference type="PROSITE" id="PS00018">
    <property type="entry name" value="EF_HAND_1"/>
    <property type="match status" value="1"/>
</dbReference>
<dbReference type="Proteomes" id="UP000238196">
    <property type="component" value="Unassembled WGS sequence"/>
</dbReference>
<dbReference type="EMBL" id="PRLP01000122">
    <property type="protein sequence ID" value="PPC74912.1"/>
    <property type="molecule type" value="Genomic_DNA"/>
</dbReference>
<reference evidence="3 4" key="1">
    <citation type="submission" date="2018-02" db="EMBL/GenBank/DDBJ databases">
        <title>novel marine gammaproteobacteria from coastal saline agro ecosystem.</title>
        <authorList>
            <person name="Krishnan R."/>
            <person name="Ramesh Kumar N."/>
        </authorList>
    </citation>
    <scope>NUCLEOTIDE SEQUENCE [LARGE SCALE GENOMIC DNA]</scope>
    <source>
        <strain evidence="3 4">228</strain>
    </source>
</reference>
<dbReference type="InterPro" id="IPR002048">
    <property type="entry name" value="EF_hand_dom"/>
</dbReference>
<dbReference type="SUPFAM" id="SSF47473">
    <property type="entry name" value="EF-hand"/>
    <property type="match status" value="1"/>
</dbReference>
<comment type="caution">
    <text evidence="3">The sequence shown here is derived from an EMBL/GenBank/DDBJ whole genome shotgun (WGS) entry which is preliminary data.</text>
</comment>
<sequence length="90" mass="10006">MTRTGIYTGVGIHLVVLVALLLLLIPFRQSDASTVIEDLFYQLDSNHDEHLQPAEAAQLPGLKAAFSQLDKDNSKTLDLGEFKQLKQLRS</sequence>
<name>A0A2S5KJI5_9PROT</name>
<dbReference type="AlphaFoldDB" id="A0A2S5KJI5"/>
<keyword evidence="1" id="KW-0472">Membrane</keyword>
<feature type="transmembrane region" description="Helical" evidence="1">
    <location>
        <begin position="6"/>
        <end position="25"/>
    </location>
</feature>
<dbReference type="InterPro" id="IPR011992">
    <property type="entry name" value="EF-hand-dom_pair"/>
</dbReference>
<dbReference type="Gene3D" id="1.10.238.10">
    <property type="entry name" value="EF-hand"/>
    <property type="match status" value="1"/>
</dbReference>
<protein>
    <recommendedName>
        <fullName evidence="2">EF-hand domain-containing protein</fullName>
    </recommendedName>
</protein>
<accession>A0A2S5KJI5</accession>
<keyword evidence="1" id="KW-1133">Transmembrane helix</keyword>
<dbReference type="PROSITE" id="PS50222">
    <property type="entry name" value="EF_HAND_2"/>
    <property type="match status" value="1"/>
</dbReference>
<evidence type="ECO:0000259" key="2">
    <source>
        <dbReference type="PROSITE" id="PS50222"/>
    </source>
</evidence>
<keyword evidence="1" id="KW-0812">Transmembrane</keyword>
<evidence type="ECO:0000313" key="4">
    <source>
        <dbReference type="Proteomes" id="UP000238196"/>
    </source>
</evidence>
<gene>
    <name evidence="3" type="ORF">C4K68_23275</name>
</gene>
<feature type="domain" description="EF-hand" evidence="2">
    <location>
        <begin position="57"/>
        <end position="90"/>
    </location>
</feature>
<dbReference type="InterPro" id="IPR018247">
    <property type="entry name" value="EF_Hand_1_Ca_BS"/>
</dbReference>
<evidence type="ECO:0000256" key="1">
    <source>
        <dbReference type="SAM" id="Phobius"/>
    </source>
</evidence>